<evidence type="ECO:0000313" key="3">
    <source>
        <dbReference type="Proteomes" id="UP000519897"/>
    </source>
</evidence>
<accession>A0A7W6LKF6</accession>
<organism evidence="2 3">
    <name type="scientific">Rhizobium rhizoryzae</name>
    <dbReference type="NCBI Taxonomy" id="451876"/>
    <lineage>
        <taxon>Bacteria</taxon>
        <taxon>Pseudomonadati</taxon>
        <taxon>Pseudomonadota</taxon>
        <taxon>Alphaproteobacteria</taxon>
        <taxon>Hyphomicrobiales</taxon>
        <taxon>Rhizobiaceae</taxon>
        <taxon>Rhizobium/Agrobacterium group</taxon>
        <taxon>Rhizobium</taxon>
    </lineage>
</organism>
<gene>
    <name evidence="2" type="ORF">GGQ72_003273</name>
</gene>
<dbReference type="RefSeq" id="WP_210300831.1">
    <property type="nucleotide sequence ID" value="NZ_JACIEC010000004.1"/>
</dbReference>
<sequence>MRRLETADGTFGLMQLEGSRDGPHLYPLFHADGGQEVWTYLRDGPFRTMDEYVRHLDGFAGRHGLLAFVVREAASARPVGMSLIIHISDRTESVEIAYVLFAPDVHGKGVAFAAVQALLEYIFQDLGKMLCIWKCDSLNAKSAGLARKLGFRQTEEIKGDFVVKGRLRDSLVFQMQAQDWQAQDRSLRGSGMR</sequence>
<protein>
    <recommendedName>
        <fullName evidence="1">N-acetyltransferase domain-containing protein</fullName>
    </recommendedName>
</protein>
<dbReference type="PANTHER" id="PTHR43441">
    <property type="entry name" value="RIBOSOMAL-PROTEIN-SERINE ACETYLTRANSFERASE"/>
    <property type="match status" value="1"/>
</dbReference>
<dbReference type="InterPro" id="IPR016181">
    <property type="entry name" value="Acyl_CoA_acyltransferase"/>
</dbReference>
<dbReference type="GO" id="GO:0008999">
    <property type="term" value="F:protein-N-terminal-alanine acetyltransferase activity"/>
    <property type="evidence" value="ECO:0007669"/>
    <property type="project" value="TreeGrafter"/>
</dbReference>
<dbReference type="EMBL" id="JACIEC010000004">
    <property type="protein sequence ID" value="MBB4144716.1"/>
    <property type="molecule type" value="Genomic_DNA"/>
</dbReference>
<dbReference type="AlphaFoldDB" id="A0A7W6LKF6"/>
<dbReference type="SUPFAM" id="SSF55729">
    <property type="entry name" value="Acyl-CoA N-acyltransferases (Nat)"/>
    <property type="match status" value="1"/>
</dbReference>
<name>A0A7W6LKF6_9HYPH</name>
<dbReference type="InterPro" id="IPR051908">
    <property type="entry name" value="Ribosomal_N-acetyltransferase"/>
</dbReference>
<dbReference type="GO" id="GO:1990189">
    <property type="term" value="F:protein N-terminal-serine acetyltransferase activity"/>
    <property type="evidence" value="ECO:0007669"/>
    <property type="project" value="TreeGrafter"/>
</dbReference>
<dbReference type="InterPro" id="IPR000182">
    <property type="entry name" value="GNAT_dom"/>
</dbReference>
<evidence type="ECO:0000313" key="2">
    <source>
        <dbReference type="EMBL" id="MBB4144716.1"/>
    </source>
</evidence>
<dbReference type="Proteomes" id="UP000519897">
    <property type="component" value="Unassembled WGS sequence"/>
</dbReference>
<reference evidence="2 3" key="1">
    <citation type="submission" date="2020-08" db="EMBL/GenBank/DDBJ databases">
        <title>Genomic Encyclopedia of Type Strains, Phase IV (KMG-IV): sequencing the most valuable type-strain genomes for metagenomic binning, comparative biology and taxonomic classification.</title>
        <authorList>
            <person name="Goeker M."/>
        </authorList>
    </citation>
    <scope>NUCLEOTIDE SEQUENCE [LARGE SCALE GENOMIC DNA]</scope>
    <source>
        <strain evidence="2 3">DSM 29514</strain>
    </source>
</reference>
<feature type="domain" description="N-acetyltransferase" evidence="1">
    <location>
        <begin position="23"/>
        <end position="169"/>
    </location>
</feature>
<dbReference type="Pfam" id="PF13302">
    <property type="entry name" value="Acetyltransf_3"/>
    <property type="match status" value="1"/>
</dbReference>
<dbReference type="Gene3D" id="3.40.630.30">
    <property type="match status" value="1"/>
</dbReference>
<comment type="caution">
    <text evidence="2">The sequence shown here is derived from an EMBL/GenBank/DDBJ whole genome shotgun (WGS) entry which is preliminary data.</text>
</comment>
<dbReference type="PROSITE" id="PS51186">
    <property type="entry name" value="GNAT"/>
    <property type="match status" value="1"/>
</dbReference>
<evidence type="ECO:0000259" key="1">
    <source>
        <dbReference type="PROSITE" id="PS51186"/>
    </source>
</evidence>
<dbReference type="PANTHER" id="PTHR43441:SF2">
    <property type="entry name" value="FAMILY ACETYLTRANSFERASE, PUTATIVE (AFU_ORTHOLOGUE AFUA_7G00850)-RELATED"/>
    <property type="match status" value="1"/>
</dbReference>
<keyword evidence="3" id="KW-1185">Reference proteome</keyword>
<proteinExistence type="predicted"/>